<dbReference type="SUPFAM" id="SSF54637">
    <property type="entry name" value="Thioesterase/thiol ester dehydrase-isomerase"/>
    <property type="match status" value="1"/>
</dbReference>
<evidence type="ECO:0000313" key="1">
    <source>
        <dbReference type="EMBL" id="KXU19080.1"/>
    </source>
</evidence>
<dbReference type="Gene3D" id="3.10.129.10">
    <property type="entry name" value="Hotdog Thioesterase"/>
    <property type="match status" value="1"/>
</dbReference>
<gene>
    <name evidence="1" type="ORF">WM41_0190</name>
</gene>
<dbReference type="Proteomes" id="UP000070339">
    <property type="component" value="Unassembled WGS sequence"/>
</dbReference>
<comment type="caution">
    <text evidence="1">The sequence shown here is derived from an EMBL/GenBank/DDBJ whole genome shotgun (WGS) entry which is preliminary data.</text>
</comment>
<proteinExistence type="predicted"/>
<dbReference type="Pfam" id="PF14539">
    <property type="entry name" value="DUF4442"/>
    <property type="match status" value="1"/>
</dbReference>
<evidence type="ECO:0000313" key="2">
    <source>
        <dbReference type="Proteomes" id="UP000070339"/>
    </source>
</evidence>
<name>A0ABR5VES3_9CORY</name>
<dbReference type="InterPro" id="IPR029069">
    <property type="entry name" value="HotDog_dom_sf"/>
</dbReference>
<keyword evidence="2" id="KW-1185">Reference proteome</keyword>
<protein>
    <submittedName>
        <fullName evidence="1">Secreted protein</fullName>
    </submittedName>
</protein>
<accession>A0ABR5VES3</accession>
<reference evidence="1 2" key="1">
    <citation type="journal article" date="2016" name="Int. J. Syst. Evol. Microbiol.">
        <title>Resolving the Complexity of Human Skin Metagenomes Using Single-Molecule Sequencing.</title>
        <authorList>
            <consortium name="NISC Comparative Sequencing Program"/>
            <person name="Tsai Y.C."/>
            <person name="Conlan S."/>
            <person name="Deming C."/>
            <person name="Segre J.A."/>
            <person name="Kong H.H."/>
            <person name="Korlach J."/>
            <person name="Oh J."/>
        </authorList>
    </citation>
    <scope>NUCLEOTIDE SEQUENCE [LARGE SCALE GENOMIC DNA]</scope>
    <source>
        <strain evidence="1 2">1B08</strain>
    </source>
</reference>
<organism evidence="1 2">
    <name type="scientific">Corynebacterium simulans</name>
    <dbReference type="NCBI Taxonomy" id="146827"/>
    <lineage>
        <taxon>Bacteria</taxon>
        <taxon>Bacillati</taxon>
        <taxon>Actinomycetota</taxon>
        <taxon>Actinomycetes</taxon>
        <taxon>Mycobacteriales</taxon>
        <taxon>Corynebacteriaceae</taxon>
        <taxon>Corynebacterium</taxon>
    </lineage>
</organism>
<dbReference type="EMBL" id="LTEB01000012">
    <property type="protein sequence ID" value="KXU19080.1"/>
    <property type="molecule type" value="Genomic_DNA"/>
</dbReference>
<dbReference type="RefSeq" id="WP_232751635.1">
    <property type="nucleotide sequence ID" value="NZ_CP137213.1"/>
</dbReference>
<dbReference type="InterPro" id="IPR027961">
    <property type="entry name" value="DUF4442"/>
</dbReference>
<sequence>MARFSARQLKRFMGFWPPFLGAGIKIQEFADDGTRVVVSHRPNMLTKNAMGVAFGGTLSAMTDPFFMLASMHRLGKEYRIWDAAGEIKYLKPGRGTVTADMRIPEETYALIEEKTANGEKYLHWFDVDIIDEEGDVVAHVRRQVYYRRKQKQAALGHRRWLVTLGLLRVLPEILVLCLSSALKPF</sequence>